<evidence type="ECO:0000256" key="1">
    <source>
        <dbReference type="SAM" id="MobiDB-lite"/>
    </source>
</evidence>
<name>A0AAN7V6T2_9COLE</name>
<dbReference type="Pfam" id="PF00182">
    <property type="entry name" value="Glyco_hydro_19"/>
    <property type="match status" value="1"/>
</dbReference>
<dbReference type="InterPro" id="IPR052354">
    <property type="entry name" value="Cell_Wall_Dynamics_Protein"/>
</dbReference>
<dbReference type="InterPro" id="IPR000726">
    <property type="entry name" value="Glyco_hydro_19_cat"/>
</dbReference>
<organism evidence="3 4">
    <name type="scientific">Pyrocoelia pectoralis</name>
    <dbReference type="NCBI Taxonomy" id="417401"/>
    <lineage>
        <taxon>Eukaryota</taxon>
        <taxon>Metazoa</taxon>
        <taxon>Ecdysozoa</taxon>
        <taxon>Arthropoda</taxon>
        <taxon>Hexapoda</taxon>
        <taxon>Insecta</taxon>
        <taxon>Pterygota</taxon>
        <taxon>Neoptera</taxon>
        <taxon>Endopterygota</taxon>
        <taxon>Coleoptera</taxon>
        <taxon>Polyphaga</taxon>
        <taxon>Elateriformia</taxon>
        <taxon>Elateroidea</taxon>
        <taxon>Lampyridae</taxon>
        <taxon>Lampyrinae</taxon>
        <taxon>Pyrocoelia</taxon>
    </lineage>
</organism>
<dbReference type="GO" id="GO:0004568">
    <property type="term" value="F:chitinase activity"/>
    <property type="evidence" value="ECO:0007669"/>
    <property type="project" value="InterPro"/>
</dbReference>
<evidence type="ECO:0000259" key="2">
    <source>
        <dbReference type="Pfam" id="PF00182"/>
    </source>
</evidence>
<dbReference type="EMBL" id="JAVRBK010000023">
    <property type="protein sequence ID" value="KAK5637879.1"/>
    <property type="molecule type" value="Genomic_DNA"/>
</dbReference>
<keyword evidence="4" id="KW-1185">Reference proteome</keyword>
<feature type="region of interest" description="Disordered" evidence="1">
    <location>
        <begin position="385"/>
        <end position="446"/>
    </location>
</feature>
<feature type="compositionally biased region" description="Low complexity" evidence="1">
    <location>
        <begin position="398"/>
        <end position="410"/>
    </location>
</feature>
<proteinExistence type="predicted"/>
<dbReference type="AlphaFoldDB" id="A0AAN7V6T2"/>
<dbReference type="PANTHER" id="PTHR34408:SF1">
    <property type="entry name" value="GLYCOSYL HYDROLASE FAMILY 19 DOMAIN-CONTAINING PROTEIN HI_1415"/>
    <property type="match status" value="1"/>
</dbReference>
<dbReference type="InterPro" id="IPR023346">
    <property type="entry name" value="Lysozyme-like_dom_sf"/>
</dbReference>
<dbReference type="Proteomes" id="UP001329430">
    <property type="component" value="Unassembled WGS sequence"/>
</dbReference>
<dbReference type="GO" id="GO:0006032">
    <property type="term" value="P:chitin catabolic process"/>
    <property type="evidence" value="ECO:0007669"/>
    <property type="project" value="InterPro"/>
</dbReference>
<comment type="caution">
    <text evidence="3">The sequence shown here is derived from an EMBL/GenBank/DDBJ whole genome shotgun (WGS) entry which is preliminary data.</text>
</comment>
<feature type="region of interest" description="Disordered" evidence="1">
    <location>
        <begin position="224"/>
        <end position="297"/>
    </location>
</feature>
<dbReference type="PANTHER" id="PTHR34408">
    <property type="entry name" value="FAMILY PROTEIN, PUTATIVE-RELATED"/>
    <property type="match status" value="1"/>
</dbReference>
<feature type="domain" description="Glycoside hydrolase family 19 catalytic" evidence="2">
    <location>
        <begin position="40"/>
        <end position="167"/>
    </location>
</feature>
<dbReference type="GO" id="GO:0016998">
    <property type="term" value="P:cell wall macromolecule catabolic process"/>
    <property type="evidence" value="ECO:0007669"/>
    <property type="project" value="InterPro"/>
</dbReference>
<protein>
    <recommendedName>
        <fullName evidence="2">Glycoside hydrolase family 19 catalytic domain-containing protein</fullName>
    </recommendedName>
</protein>
<accession>A0AAN7V6T2</accession>
<feature type="compositionally biased region" description="Low complexity" evidence="1">
    <location>
        <begin position="224"/>
        <end position="233"/>
    </location>
</feature>
<dbReference type="Gene3D" id="1.10.530.10">
    <property type="match status" value="1"/>
</dbReference>
<sequence length="446" mass="46878">MVANKAAPVPEGPPPPTLKGSAKELQEMLMKEAIKAGITDKTELAMFLAQCAHESGNFRTISEGYNYTPARAAQIFKKYFKSPAEAEAAMAAGGKRAILDRAYQGRMGNNQPGDGFKFRGRGFIQLTGRDNYAKFAKASGIDVLSNPDLLVSDPKVGAQASIHWWLSRGAGIRQKAQSGDLDGVTRLVNGGTNGLSDRAAHFKKFVQEMTGNTELNNVRANATTAAANSPASSLGKSEPNYQFSQGMTNGSLTSGVGSSYQASASSGPSGTVDTAAPPTVGKVNYQMPTARPDAPQSTLNTAVMPAAPSRTAEANNPDSALAARIQQQQEANAVNDTRAQAGVQAEKQDTRRMTDIMSKQLDVMTSVDGRLGEVVKILTSMTGAQMSRMAGNDPSRQTTTTASSTGPTGANAPIDRASIAMREKVNSPAVSADTPISMRRNKSANG</sequence>
<dbReference type="SUPFAM" id="SSF53955">
    <property type="entry name" value="Lysozyme-like"/>
    <property type="match status" value="1"/>
</dbReference>
<feature type="compositionally biased region" description="Polar residues" evidence="1">
    <location>
        <begin position="239"/>
        <end position="253"/>
    </location>
</feature>
<gene>
    <name evidence="3" type="ORF">RI129_000108</name>
</gene>
<evidence type="ECO:0000313" key="3">
    <source>
        <dbReference type="EMBL" id="KAK5637879.1"/>
    </source>
</evidence>
<feature type="compositionally biased region" description="Low complexity" evidence="1">
    <location>
        <begin position="254"/>
        <end position="270"/>
    </location>
</feature>
<evidence type="ECO:0000313" key="4">
    <source>
        <dbReference type="Proteomes" id="UP001329430"/>
    </source>
</evidence>
<reference evidence="3 4" key="1">
    <citation type="journal article" date="2024" name="Insects">
        <title>An Improved Chromosome-Level Genome Assembly of the Firefly Pyrocoelia pectoralis.</title>
        <authorList>
            <person name="Fu X."/>
            <person name="Meyer-Rochow V.B."/>
            <person name="Ballantyne L."/>
            <person name="Zhu X."/>
        </authorList>
    </citation>
    <scope>NUCLEOTIDE SEQUENCE [LARGE SCALE GENOMIC DNA]</scope>
    <source>
        <strain evidence="3">XCY_ONT2</strain>
    </source>
</reference>